<dbReference type="RefSeq" id="WP_028093722.1">
    <property type="nucleotide sequence ID" value="NZ_BNAP01000007.1"/>
</dbReference>
<keyword evidence="3" id="KW-1185">Reference proteome</keyword>
<dbReference type="PANTHER" id="PTHR43194">
    <property type="entry name" value="HYDROLASE ALPHA/BETA FOLD FAMILY"/>
    <property type="match status" value="1"/>
</dbReference>
<dbReference type="InterPro" id="IPR029058">
    <property type="entry name" value="AB_hydrolase_fold"/>
</dbReference>
<gene>
    <name evidence="2" type="ORF">GCM10010961_21040</name>
</gene>
<dbReference type="EMBL" id="BNAP01000007">
    <property type="protein sequence ID" value="GHG90511.1"/>
    <property type="molecule type" value="Genomic_DNA"/>
</dbReference>
<dbReference type="SUPFAM" id="SSF53474">
    <property type="entry name" value="alpha/beta-Hydrolases"/>
    <property type="match status" value="1"/>
</dbReference>
<dbReference type="Gene3D" id="3.40.50.1820">
    <property type="entry name" value="alpha/beta hydrolase"/>
    <property type="match status" value="1"/>
</dbReference>
<dbReference type="GO" id="GO:0016787">
    <property type="term" value="F:hydrolase activity"/>
    <property type="evidence" value="ECO:0007669"/>
    <property type="project" value="UniProtKB-KW"/>
</dbReference>
<comment type="caution">
    <text evidence="2">The sequence shown here is derived from an EMBL/GenBank/DDBJ whole genome shotgun (WGS) entry which is preliminary data.</text>
</comment>
<dbReference type="PANTHER" id="PTHR43194:SF2">
    <property type="entry name" value="PEROXISOMAL MEMBRANE PROTEIN LPX1"/>
    <property type="match status" value="1"/>
</dbReference>
<name>A0A8J3H8E7_9RHOB</name>
<reference evidence="2" key="1">
    <citation type="journal article" date="2014" name="Int. J. Syst. Evol. Microbiol.">
        <title>Complete genome sequence of Corynebacterium casei LMG S-19264T (=DSM 44701T), isolated from a smear-ripened cheese.</title>
        <authorList>
            <consortium name="US DOE Joint Genome Institute (JGI-PGF)"/>
            <person name="Walter F."/>
            <person name="Albersmeier A."/>
            <person name="Kalinowski J."/>
            <person name="Ruckert C."/>
        </authorList>
    </citation>
    <scope>NUCLEOTIDE SEQUENCE</scope>
    <source>
        <strain evidence="2">CGMCC 1.7081</strain>
    </source>
</reference>
<dbReference type="AlphaFoldDB" id="A0A8J3H8E7"/>
<proteinExistence type="predicted"/>
<dbReference type="PRINTS" id="PR00111">
    <property type="entry name" value="ABHYDROLASE"/>
</dbReference>
<reference evidence="2" key="2">
    <citation type="submission" date="2020-09" db="EMBL/GenBank/DDBJ databases">
        <authorList>
            <person name="Sun Q."/>
            <person name="Zhou Y."/>
        </authorList>
    </citation>
    <scope>NUCLEOTIDE SEQUENCE</scope>
    <source>
        <strain evidence="2">CGMCC 1.7081</strain>
    </source>
</reference>
<dbReference type="Pfam" id="PF12697">
    <property type="entry name" value="Abhydrolase_6"/>
    <property type="match status" value="1"/>
</dbReference>
<dbReference type="InterPro" id="IPR000073">
    <property type="entry name" value="AB_hydrolase_1"/>
</dbReference>
<keyword evidence="2" id="KW-0378">Hydrolase</keyword>
<evidence type="ECO:0000259" key="1">
    <source>
        <dbReference type="Pfam" id="PF12697"/>
    </source>
</evidence>
<sequence length="237" mass="25583">MTEALVLLPGMMCDSRVFTSQINALSRDRAVMVAPITQGERVEEIASALIDVLPQRFALAGLGLGGVVAMEILRRVPDRVRRLCLMATHPLAESPTEAAAREPKIVGARAGRFDEVIAGLIPPDSLAPGAGRITVRAGLRAMAMDLGPEIFVRQSRALQRRRDQQSTLRKYRAPTLILCGGHDGVTPIRRHEVMADLMPAARLEVIESAGHLPPLEAPELTTAALRDWLQAPSGGRA</sequence>
<protein>
    <submittedName>
        <fullName evidence="2">Hydrolase</fullName>
    </submittedName>
</protein>
<accession>A0A8J3H8E7</accession>
<organism evidence="2 3">
    <name type="scientific">Pseudodonghicola xiamenensis</name>
    <dbReference type="NCBI Taxonomy" id="337702"/>
    <lineage>
        <taxon>Bacteria</taxon>
        <taxon>Pseudomonadati</taxon>
        <taxon>Pseudomonadota</taxon>
        <taxon>Alphaproteobacteria</taxon>
        <taxon>Rhodobacterales</taxon>
        <taxon>Paracoccaceae</taxon>
        <taxon>Pseudodonghicola</taxon>
    </lineage>
</organism>
<dbReference type="Proteomes" id="UP000611500">
    <property type="component" value="Unassembled WGS sequence"/>
</dbReference>
<dbReference type="InterPro" id="IPR050228">
    <property type="entry name" value="Carboxylesterase_BioH"/>
</dbReference>
<evidence type="ECO:0000313" key="2">
    <source>
        <dbReference type="EMBL" id="GHG90511.1"/>
    </source>
</evidence>
<feature type="domain" description="AB hydrolase-1" evidence="1">
    <location>
        <begin position="5"/>
        <end position="221"/>
    </location>
</feature>
<evidence type="ECO:0000313" key="3">
    <source>
        <dbReference type="Proteomes" id="UP000611500"/>
    </source>
</evidence>